<dbReference type="Pfam" id="PF16420">
    <property type="entry name" value="ATG7_N"/>
    <property type="match status" value="1"/>
</dbReference>
<dbReference type="InterPro" id="IPR042522">
    <property type="entry name" value="Atg7_N_1"/>
</dbReference>
<reference evidence="4 5" key="1">
    <citation type="submission" date="2017-12" db="EMBL/GenBank/DDBJ databases">
        <title>Gene loss provides genomic basis for host adaptation in cereal stripe rust fungi.</title>
        <authorList>
            <person name="Xia C."/>
        </authorList>
    </citation>
    <scope>NUCLEOTIDE SEQUENCE [LARGE SCALE GENOMIC DNA]</scope>
    <source>
        <strain evidence="4 5">93TX-2</strain>
    </source>
</reference>
<evidence type="ECO:0000313" key="4">
    <source>
        <dbReference type="EMBL" id="POW16552.1"/>
    </source>
</evidence>
<gene>
    <name evidence="4" type="ORF">PSHT_06602</name>
</gene>
<dbReference type="AlphaFoldDB" id="A0A2S4W450"/>
<evidence type="ECO:0000256" key="1">
    <source>
        <dbReference type="SAM" id="MobiDB-lite"/>
    </source>
</evidence>
<reference evidence="5" key="3">
    <citation type="journal article" date="2018" name="Mol. Plant Microbe Interact.">
        <title>Genome sequence resources for the wheat stripe rust pathogen (Puccinia striiformis f. sp. tritici) and the barley stripe rust pathogen (Puccinia striiformis f. sp. hordei).</title>
        <authorList>
            <person name="Xia C."/>
            <person name="Wang M."/>
            <person name="Yin C."/>
            <person name="Cornejo O.E."/>
            <person name="Hulbert S.H."/>
            <person name="Chen X."/>
        </authorList>
    </citation>
    <scope>NUCLEOTIDE SEQUENCE [LARGE SCALE GENOMIC DNA]</scope>
    <source>
        <strain evidence="5">93TX-2</strain>
    </source>
</reference>
<dbReference type="GO" id="GO:0000407">
    <property type="term" value="C:phagophore assembly site"/>
    <property type="evidence" value="ECO:0007669"/>
    <property type="project" value="TreeGrafter"/>
</dbReference>
<dbReference type="InterPro" id="IPR045886">
    <property type="entry name" value="ThiF/MoeB/HesA"/>
</dbReference>
<keyword evidence="5" id="KW-1185">Reference proteome</keyword>
<proteinExistence type="predicted"/>
<evidence type="ECO:0008006" key="6">
    <source>
        <dbReference type="Google" id="ProtNLM"/>
    </source>
</evidence>
<feature type="region of interest" description="Disordered" evidence="1">
    <location>
        <begin position="551"/>
        <end position="570"/>
    </location>
</feature>
<dbReference type="SUPFAM" id="SSF69572">
    <property type="entry name" value="Activating enzymes of the ubiquitin-like proteins"/>
    <property type="match status" value="1"/>
</dbReference>
<dbReference type="InterPro" id="IPR035985">
    <property type="entry name" value="Ubiquitin-activating_enz"/>
</dbReference>
<dbReference type="GO" id="GO:0032446">
    <property type="term" value="P:protein modification by small protein conjugation"/>
    <property type="evidence" value="ECO:0007669"/>
    <property type="project" value="TreeGrafter"/>
</dbReference>
<dbReference type="GO" id="GO:0006995">
    <property type="term" value="P:cellular response to nitrogen starvation"/>
    <property type="evidence" value="ECO:0007669"/>
    <property type="project" value="TreeGrafter"/>
</dbReference>
<dbReference type="GO" id="GO:0000422">
    <property type="term" value="P:autophagy of mitochondrion"/>
    <property type="evidence" value="ECO:0007669"/>
    <property type="project" value="TreeGrafter"/>
</dbReference>
<organism evidence="4 5">
    <name type="scientific">Puccinia striiformis</name>
    <dbReference type="NCBI Taxonomy" id="27350"/>
    <lineage>
        <taxon>Eukaryota</taxon>
        <taxon>Fungi</taxon>
        <taxon>Dikarya</taxon>
        <taxon>Basidiomycota</taxon>
        <taxon>Pucciniomycotina</taxon>
        <taxon>Pucciniomycetes</taxon>
        <taxon>Pucciniales</taxon>
        <taxon>Pucciniaceae</taxon>
        <taxon>Puccinia</taxon>
    </lineage>
</organism>
<dbReference type="Gene3D" id="3.40.50.720">
    <property type="entry name" value="NAD(P)-binding Rossmann-like Domain"/>
    <property type="match status" value="1"/>
</dbReference>
<dbReference type="GO" id="GO:0034727">
    <property type="term" value="P:piecemeal microautophagy of the nucleus"/>
    <property type="evidence" value="ECO:0007669"/>
    <property type="project" value="TreeGrafter"/>
</dbReference>
<dbReference type="VEuPathDB" id="FungiDB:PSHT_06602"/>
<reference evidence="5" key="2">
    <citation type="journal article" date="2018" name="BMC Genomics">
        <title>Genomic insights into host adaptation between the wheat stripe rust pathogen (Puccinia striiformis f. sp. tritici) and the barley stripe rust pathogen (Puccinia striiformis f. sp. hordei).</title>
        <authorList>
            <person name="Xia C."/>
            <person name="Wang M."/>
            <person name="Yin C."/>
            <person name="Cornejo O.E."/>
            <person name="Hulbert S.H."/>
            <person name="Chen X."/>
        </authorList>
    </citation>
    <scope>NUCLEOTIDE SEQUENCE [LARGE SCALE GENOMIC DNA]</scope>
    <source>
        <strain evidence="5">93TX-2</strain>
    </source>
</reference>
<feature type="domain" description="Ubiquitin-like modifier-activating enzyme Atg7 N-terminal" evidence="3">
    <location>
        <begin position="11"/>
        <end position="366"/>
    </location>
</feature>
<dbReference type="OrthoDB" id="338614at2759"/>
<dbReference type="GO" id="GO:0019779">
    <property type="term" value="F:Atg8 activating enzyme activity"/>
    <property type="evidence" value="ECO:0007669"/>
    <property type="project" value="TreeGrafter"/>
</dbReference>
<name>A0A2S4W450_9BASI</name>
<dbReference type="Gene3D" id="3.40.140.100">
    <property type="entry name" value="Ubiquitin-like modifier-activating enzyme ATG7 C-terminal domain"/>
    <property type="match status" value="1"/>
</dbReference>
<dbReference type="InterPro" id="IPR000594">
    <property type="entry name" value="ThiF_NAD_FAD-bd"/>
</dbReference>
<dbReference type="InterPro" id="IPR032197">
    <property type="entry name" value="Atg7_N"/>
</dbReference>
<dbReference type="Gene3D" id="3.40.140.70">
    <property type="entry name" value="Ubiquitin-like modifier-activating enzyme ATG7 N-terminal domain"/>
    <property type="match status" value="1"/>
</dbReference>
<feature type="domain" description="THIF-type NAD/FAD binding fold" evidence="2">
    <location>
        <begin position="414"/>
        <end position="629"/>
    </location>
</feature>
<dbReference type="GO" id="GO:0000045">
    <property type="term" value="P:autophagosome assembly"/>
    <property type="evidence" value="ECO:0007669"/>
    <property type="project" value="TreeGrafter"/>
</dbReference>
<accession>A0A2S4W450</accession>
<dbReference type="PANTHER" id="PTHR10953">
    <property type="entry name" value="UBIQUITIN-ACTIVATING ENZYME E1"/>
    <property type="match status" value="1"/>
</dbReference>
<dbReference type="InterPro" id="IPR042523">
    <property type="entry name" value="Atg7_N_2"/>
</dbReference>
<dbReference type="EMBL" id="PKSM01000079">
    <property type="protein sequence ID" value="POW16552.1"/>
    <property type="molecule type" value="Genomic_DNA"/>
</dbReference>
<dbReference type="Pfam" id="PF00899">
    <property type="entry name" value="ThiF"/>
    <property type="match status" value="1"/>
</dbReference>
<dbReference type="PANTHER" id="PTHR10953:SF3">
    <property type="entry name" value="UBIQUITIN-LIKE MODIFIER-ACTIVATING ENZYME ATG7"/>
    <property type="match status" value="1"/>
</dbReference>
<evidence type="ECO:0000259" key="2">
    <source>
        <dbReference type="Pfam" id="PF00899"/>
    </source>
</evidence>
<comment type="caution">
    <text evidence="4">The sequence shown here is derived from an EMBL/GenBank/DDBJ whole genome shotgun (WGS) entry which is preliminary data.</text>
</comment>
<evidence type="ECO:0000259" key="3">
    <source>
        <dbReference type="Pfam" id="PF16420"/>
    </source>
</evidence>
<evidence type="ECO:0000313" key="5">
    <source>
        <dbReference type="Proteomes" id="UP000238274"/>
    </source>
</evidence>
<protein>
    <recommendedName>
        <fullName evidence="6">Ubiquitin-like modifier-activating enzyme ATG7</fullName>
    </recommendedName>
</protein>
<dbReference type="Proteomes" id="UP000238274">
    <property type="component" value="Unassembled WGS sequence"/>
</dbReference>
<dbReference type="GO" id="GO:0019778">
    <property type="term" value="F:Atg12 activating enzyme activity"/>
    <property type="evidence" value="ECO:0007669"/>
    <property type="project" value="TreeGrafter"/>
</dbReference>
<dbReference type="VEuPathDB" id="FungiDB:PSTT_09594"/>
<sequence>MSTSSSTNKILQFVPFNSSIDPTFWHALTQLKIDILKLGDEPVGIQGWYERGRWTVERDQSSSSQIINQVSFGNEFRVDGKSLSSAAQSDQTPQTSSMSGRVPVWGMLKNFNTIEEFKACDKQNLFNTFSDQLWKDKIENKEIPSEDKSPEFLNLKKYKYYYWFTFPAFVSKPSWNVILPNQNEEDWPTLAVEDTLELNNLILQNNNLQNHYWIAKRDQTSNSWSLASISQWIEFFKDVSEENRYLIFIDPAVHPQAAGWPLRNILARIQSQYGNQARKFKVIGYRDPIGVAENHTVSIVRSVLVTIELPEQEIFKVSYPPYSKKDKKKQVFISSHLVSGRLAAVGWEKNAAGKLGPRMADLAPMMDPIRLAEQAVDLNLKLMRWRILPDLNLRENFFYTLFTIRCRNTRLLHSAKVSFSNPVRQPLFEFEDCLEGGKPKAACASAALKRIYPGLDTEGIELSIPMPGHPIPPNLIDQTKAQVDQLESLFDTHDVVYLFMDSRESRWLPTLLGARSELLTCLFFLLNYKLVINAALGFDSYLVMRHGVRSSTPTQSDASSTVTEENSASSKLPQIRQLGCYFCNDVVAPSDSLTDRTLDQMCTVTRPGLAPIASATAVELMASVLQHPQGIEVLAEIMDKNRDEHKSTIQESVLGLVPHQIRGFLSKFDNLKLVGPAYDKCTGCSLTKNIRNLNSNVIQAFNDSKYLENLTLEVNLESLEWDDEEEEGEE</sequence>